<name>A0A372IKZ2_9BACT</name>
<gene>
    <name evidence="2" type="ORF">D0Y96_17870</name>
</gene>
<evidence type="ECO:0000313" key="2">
    <source>
        <dbReference type="EMBL" id="RFU15597.1"/>
    </source>
</evidence>
<evidence type="ECO:0000256" key="1">
    <source>
        <dbReference type="SAM" id="MobiDB-lite"/>
    </source>
</evidence>
<sequence>MRPAPCALRPAPCALRPAPCALRPAPCLYGAAGTGAPAVRTPGAGRLSSDHTYTTSWRL</sequence>
<accession>A0A372IKZ2</accession>
<proteinExistence type="predicted"/>
<dbReference type="EMBL" id="QVQT01000006">
    <property type="protein sequence ID" value="RFU15597.1"/>
    <property type="molecule type" value="Genomic_DNA"/>
</dbReference>
<reference evidence="2 3" key="1">
    <citation type="submission" date="2018-08" db="EMBL/GenBank/DDBJ databases">
        <title>Acidipila sp. 4G-K13, an acidobacterium isolated from forest soil.</title>
        <authorList>
            <person name="Gao Z.-H."/>
            <person name="Qiu L.-H."/>
        </authorList>
    </citation>
    <scope>NUCLEOTIDE SEQUENCE [LARGE SCALE GENOMIC DNA]</scope>
    <source>
        <strain evidence="2 3">4G-K13</strain>
    </source>
</reference>
<evidence type="ECO:0000313" key="3">
    <source>
        <dbReference type="Proteomes" id="UP000264702"/>
    </source>
</evidence>
<dbReference type="AlphaFoldDB" id="A0A372IKZ2"/>
<feature type="region of interest" description="Disordered" evidence="1">
    <location>
        <begin position="40"/>
        <end position="59"/>
    </location>
</feature>
<dbReference type="Proteomes" id="UP000264702">
    <property type="component" value="Unassembled WGS sequence"/>
</dbReference>
<comment type="caution">
    <text evidence="2">The sequence shown here is derived from an EMBL/GenBank/DDBJ whole genome shotgun (WGS) entry which is preliminary data.</text>
</comment>
<feature type="compositionally biased region" description="Polar residues" evidence="1">
    <location>
        <begin position="50"/>
        <end position="59"/>
    </location>
</feature>
<organism evidence="2 3">
    <name type="scientific">Paracidobacterium acidisoli</name>
    <dbReference type="NCBI Taxonomy" id="2303751"/>
    <lineage>
        <taxon>Bacteria</taxon>
        <taxon>Pseudomonadati</taxon>
        <taxon>Acidobacteriota</taxon>
        <taxon>Terriglobia</taxon>
        <taxon>Terriglobales</taxon>
        <taxon>Acidobacteriaceae</taxon>
        <taxon>Paracidobacterium</taxon>
    </lineage>
</organism>
<protein>
    <submittedName>
        <fullName evidence="2">Uncharacterized protein</fullName>
    </submittedName>
</protein>
<keyword evidence="3" id="KW-1185">Reference proteome</keyword>